<feature type="compositionally biased region" description="Acidic residues" evidence="1">
    <location>
        <begin position="345"/>
        <end position="367"/>
    </location>
</feature>
<feature type="compositionally biased region" description="Acidic residues" evidence="1">
    <location>
        <begin position="528"/>
        <end position="542"/>
    </location>
</feature>
<keyword evidence="2" id="KW-0732">Signal</keyword>
<accession>A0ABR3RC51</accession>
<dbReference type="Proteomes" id="UP001521222">
    <property type="component" value="Unassembled WGS sequence"/>
</dbReference>
<sequence>MKSLVVGAMLLRSMNAQAVAPADTPAVSATPVAAPVASASVAPLLVPGIDAPSEAELLGPARLNTAVLSAPSPDLPKGTADVVLDQATSAVPSGAGSTSGTGISFGPAGWSDTDADVIPALPTRSAISPPVVVRPQQVSLPPAVQSIVDNIPKPSSTSAGFGALAVSEPVVDPAADPAAATPTLDATPVDTTPVDATPIAAPVDVLPSDVVPIVVSSSALVDADPVQTTPASTTSLAVVTPTVLPVGAALPIGINPILDPNSPYYNPLYDPNSPYYNPNSIYDPTSSYYDPNSIYDPTSPYYDPSATPPGWEGDDNGIYDGEDDDAYQGSQQGGQQGGQRAEEPPVYEEDDDEEECPAWCLPEDDDSPSYPISTPDSEYAPYKPSPTPEYPVYSSEAEPYQAYEPTPEYTPYPKQYPTPSYAADPYPAPTPDEYPTPSYTADPYAVEPSPYDPGNNEYPTPSNQGDSYAAEPTPYDPGNNDYPPTEPQNSAEPQYYPEPTDNSYPQLKKVRSILRAVRRQVFNYPQPSDDDDSGDYDAEDGSIPDWLYDISGAPQKPTPTPKAPKKCPKSCYKPKTTDYGYGTKPARPTYTKTRKGGYKPTDDSYQTTEQPYYPSPTSDAGHYGVESADAPYPDHSSSARYPQGNTTAPLWPTGPANGPDFPSSIPYESTYVPDESTQAPYEPTSVPDEPTQAPYEPTPVPDESTQAPYEPTTLVTQYQPQPSPEQTGYAGSDSGSPAGDYTGDTLDTVCPSTCNPFNPAENFCDVTTGCATTGGSKYYCACRAGFRADNYNAKDFSKQFKVAGQPYVYLAVSTSCNTPCSDQTCSEVLERSQCK</sequence>
<feature type="region of interest" description="Disordered" evidence="1">
    <location>
        <begin position="291"/>
        <end position="509"/>
    </location>
</feature>
<feature type="compositionally biased region" description="Polar residues" evidence="1">
    <location>
        <begin position="635"/>
        <end position="648"/>
    </location>
</feature>
<evidence type="ECO:0008006" key="5">
    <source>
        <dbReference type="Google" id="ProtNLM"/>
    </source>
</evidence>
<proteinExistence type="predicted"/>
<evidence type="ECO:0000256" key="1">
    <source>
        <dbReference type="SAM" id="MobiDB-lite"/>
    </source>
</evidence>
<feature type="chain" id="PRO_5046306730" description="EGF-like domain-containing protein" evidence="2">
    <location>
        <begin position="17"/>
        <end position="835"/>
    </location>
</feature>
<feature type="compositionally biased region" description="Acidic residues" evidence="1">
    <location>
        <begin position="312"/>
        <end position="326"/>
    </location>
</feature>
<feature type="signal peptide" evidence="2">
    <location>
        <begin position="1"/>
        <end position="16"/>
    </location>
</feature>
<dbReference type="EMBL" id="JAKIXB020000015">
    <property type="protein sequence ID" value="KAL1601942.1"/>
    <property type="molecule type" value="Genomic_DNA"/>
</dbReference>
<feature type="compositionally biased region" description="Polar residues" evidence="1">
    <location>
        <begin position="603"/>
        <end position="618"/>
    </location>
</feature>
<name>A0ABR3RC51_9PLEO</name>
<evidence type="ECO:0000313" key="4">
    <source>
        <dbReference type="Proteomes" id="UP001521222"/>
    </source>
</evidence>
<feature type="compositionally biased region" description="Low complexity" evidence="1">
    <location>
        <begin position="396"/>
        <end position="407"/>
    </location>
</feature>
<keyword evidence="4" id="KW-1185">Reference proteome</keyword>
<comment type="caution">
    <text evidence="3">The sequence shown here is derived from an EMBL/GenBank/DDBJ whole genome shotgun (WGS) entry which is preliminary data.</text>
</comment>
<gene>
    <name evidence="3" type="ORF">SLS59_005108</name>
</gene>
<protein>
    <recommendedName>
        <fullName evidence="5">EGF-like domain-containing protein</fullName>
    </recommendedName>
</protein>
<feature type="compositionally biased region" description="Polar residues" evidence="1">
    <location>
        <begin position="703"/>
        <end position="726"/>
    </location>
</feature>
<feature type="compositionally biased region" description="Polar residues" evidence="1">
    <location>
        <begin position="457"/>
        <end position="466"/>
    </location>
</feature>
<evidence type="ECO:0000313" key="3">
    <source>
        <dbReference type="EMBL" id="KAL1601942.1"/>
    </source>
</evidence>
<organism evidence="3 4">
    <name type="scientific">Nothophoma quercina</name>
    <dbReference type="NCBI Taxonomy" id="749835"/>
    <lineage>
        <taxon>Eukaryota</taxon>
        <taxon>Fungi</taxon>
        <taxon>Dikarya</taxon>
        <taxon>Ascomycota</taxon>
        <taxon>Pezizomycotina</taxon>
        <taxon>Dothideomycetes</taxon>
        <taxon>Pleosporomycetidae</taxon>
        <taxon>Pleosporales</taxon>
        <taxon>Pleosporineae</taxon>
        <taxon>Didymellaceae</taxon>
        <taxon>Nothophoma</taxon>
    </lineage>
</organism>
<evidence type="ECO:0000256" key="2">
    <source>
        <dbReference type="SAM" id="SignalP"/>
    </source>
</evidence>
<reference evidence="3 4" key="1">
    <citation type="submission" date="2024-02" db="EMBL/GenBank/DDBJ databases">
        <title>De novo assembly and annotation of 12 fungi associated with fruit tree decline syndrome in Ontario, Canada.</title>
        <authorList>
            <person name="Sulman M."/>
            <person name="Ellouze W."/>
            <person name="Ilyukhin E."/>
        </authorList>
    </citation>
    <scope>NUCLEOTIDE SEQUENCE [LARGE SCALE GENOMIC DNA]</scope>
    <source>
        <strain evidence="3 4">M97-236</strain>
    </source>
</reference>
<feature type="region of interest" description="Disordered" evidence="1">
    <location>
        <begin position="521"/>
        <end position="742"/>
    </location>
</feature>